<dbReference type="Proteomes" id="UP000424805">
    <property type="component" value="Unassembled WGS sequence"/>
</dbReference>
<gene>
    <name evidence="3" type="ORF">DWV35_03175</name>
    <name evidence="2" type="ORF">F3B90_25175</name>
    <name evidence="1" type="ORF">F3D71_13715</name>
</gene>
<dbReference type="Proteomes" id="UP000323717">
    <property type="component" value="Unassembled WGS sequence"/>
</dbReference>
<evidence type="ECO:0000313" key="2">
    <source>
        <dbReference type="EMBL" id="KAA4619514.1"/>
    </source>
</evidence>
<dbReference type="Proteomes" id="UP000286031">
    <property type="component" value="Unassembled WGS sequence"/>
</dbReference>
<evidence type="ECO:0000313" key="4">
    <source>
        <dbReference type="Proteomes" id="UP000286031"/>
    </source>
</evidence>
<dbReference type="EMBL" id="QSBI01000002">
    <property type="protein sequence ID" value="RGX12911.1"/>
    <property type="molecule type" value="Genomic_DNA"/>
</dbReference>
<protein>
    <submittedName>
        <fullName evidence="3">Acyl carrier protein</fullName>
    </submittedName>
</protein>
<dbReference type="SUPFAM" id="SSF47336">
    <property type="entry name" value="ACP-like"/>
    <property type="match status" value="1"/>
</dbReference>
<organism evidence="3 4">
    <name type="scientific">Bacteroides ovatus</name>
    <dbReference type="NCBI Taxonomy" id="28116"/>
    <lineage>
        <taxon>Bacteria</taxon>
        <taxon>Pseudomonadati</taxon>
        <taxon>Bacteroidota</taxon>
        <taxon>Bacteroidia</taxon>
        <taxon>Bacteroidales</taxon>
        <taxon>Bacteroidaceae</taxon>
        <taxon>Bacteroides</taxon>
    </lineage>
</organism>
<reference evidence="3 4" key="1">
    <citation type="submission" date="2018-08" db="EMBL/GenBank/DDBJ databases">
        <title>A genome reference for cultivated species of the human gut microbiota.</title>
        <authorList>
            <person name="Zou Y."/>
            <person name="Xue W."/>
            <person name="Luo G."/>
        </authorList>
    </citation>
    <scope>NUCLEOTIDE SEQUENCE [LARGE SCALE GENOMIC DNA]</scope>
    <source>
        <strain evidence="3 4">AF04-46</strain>
    </source>
</reference>
<evidence type="ECO:0000313" key="1">
    <source>
        <dbReference type="EMBL" id="KAA3951145.1"/>
    </source>
</evidence>
<reference evidence="5 6" key="2">
    <citation type="journal article" date="2019" name="Nat. Med.">
        <title>A library of human gut bacterial isolates paired with longitudinal multiomics data enables mechanistic microbiome research.</title>
        <authorList>
            <person name="Poyet M."/>
            <person name="Groussin M."/>
            <person name="Gibbons S.M."/>
            <person name="Avila-Pacheco J."/>
            <person name="Jiang X."/>
            <person name="Kearney S.M."/>
            <person name="Perrotta A.R."/>
            <person name="Berdy B."/>
            <person name="Zhao S."/>
            <person name="Lieberman T.D."/>
            <person name="Swanson P.K."/>
            <person name="Smith M."/>
            <person name="Roesemann S."/>
            <person name="Alexander J.E."/>
            <person name="Rich S.A."/>
            <person name="Livny J."/>
            <person name="Vlamakis H."/>
            <person name="Clish C."/>
            <person name="Bullock K."/>
            <person name="Deik A."/>
            <person name="Scott J."/>
            <person name="Pierce K.A."/>
            <person name="Xavier R.J."/>
            <person name="Alm E.J."/>
        </authorList>
    </citation>
    <scope>NUCLEOTIDE SEQUENCE [LARGE SCALE GENOMIC DNA]</scope>
    <source>
        <strain evidence="2 6">BIOML-A15</strain>
        <strain evidence="1 5">BIOML-A163</strain>
    </source>
</reference>
<dbReference type="EMBL" id="VWFP01000044">
    <property type="protein sequence ID" value="KAA4619514.1"/>
    <property type="molecule type" value="Genomic_DNA"/>
</dbReference>
<dbReference type="AlphaFoldDB" id="A0A413EY54"/>
<dbReference type="Gene3D" id="1.10.1200.10">
    <property type="entry name" value="ACP-like"/>
    <property type="match status" value="1"/>
</dbReference>
<comment type="caution">
    <text evidence="3">The sequence shown here is derived from an EMBL/GenBank/DDBJ whole genome shotgun (WGS) entry which is preliminary data.</text>
</comment>
<evidence type="ECO:0000313" key="6">
    <source>
        <dbReference type="Proteomes" id="UP000424805"/>
    </source>
</evidence>
<sequence length="76" mass="8735">MELNNFIDNVASQFEDTDRSYFAADTEFKLLDEWSSLAVLLLISMIDEKYHVIITGDEVMAAETIDDLFNVVKEKL</sequence>
<proteinExistence type="predicted"/>
<evidence type="ECO:0000313" key="5">
    <source>
        <dbReference type="Proteomes" id="UP000323717"/>
    </source>
</evidence>
<dbReference type="InterPro" id="IPR036736">
    <property type="entry name" value="ACP-like_sf"/>
</dbReference>
<name>A0A413EY54_BACOV</name>
<evidence type="ECO:0000313" key="3">
    <source>
        <dbReference type="EMBL" id="RGX12911.1"/>
    </source>
</evidence>
<dbReference type="EMBL" id="VWLE01000184">
    <property type="protein sequence ID" value="KAA3951145.1"/>
    <property type="molecule type" value="Genomic_DNA"/>
</dbReference>
<dbReference type="RefSeq" id="WP_004315212.1">
    <property type="nucleotide sequence ID" value="NZ_CAKJYT010000009.1"/>
</dbReference>
<accession>A0A413EY54</accession>